<gene>
    <name evidence="6" type="ORF">BSTOLATCC_MIC44156</name>
</gene>
<sequence length="499" mass="54614">MVSILKRLNSTLRTQLFINNQWVNSKSQQTFKTINPATEEVIAEVQQANEEDVDIAVKAARKALEKGVWSRLSGRERGELLYSLSKLISANFEELAALEVMDSGKPISDIRNGDLPFTIDTYKYNAGLANNIKGKSIPISGPFTCYTRYEPVGVCAQIIPWNYPILMQAWKMAPALAAGCTLILKPAEQTPLSALKLGELIIKAGFPPGVVNILPGFGDAGKALTLHPEVDKIAFTGSTEVGLEVQKNAGTNGLKRVTLECGGKSPHIIFDDCDLENAVSCAHFGAFGNMGQNCVAGSRVYVHSKIYKKFIDKTIEAAKARKIGDPMDPETQHGPQVDKAQMEKILGYIEKGKSEGAKLVLGGNRWGDKGYFVEPTIFIDVKDKMTIAKEEIFGPVMSILKFKDIDDVIERANNSPYGLGAGVQTQDIDKALKVTNGIRTGSVYVNCYDLEIENVPFGGYKQSGVGRELGEEGLYNYLEAKTVLLKNVNEMIHDDPDQK</sequence>
<dbReference type="InterPro" id="IPR016161">
    <property type="entry name" value="Ald_DH/histidinol_DH"/>
</dbReference>
<dbReference type="FunFam" id="3.40.309.10:FF:000001">
    <property type="entry name" value="Mitochondrial aldehyde dehydrogenase 2"/>
    <property type="match status" value="1"/>
</dbReference>
<dbReference type="FunFam" id="3.40.605.10:FF:000050">
    <property type="entry name" value="Aldehyde dehydrogenase, mitochondrial"/>
    <property type="match status" value="1"/>
</dbReference>
<keyword evidence="2 4" id="KW-0560">Oxidoreductase</keyword>
<evidence type="ECO:0000256" key="2">
    <source>
        <dbReference type="ARBA" id="ARBA00023002"/>
    </source>
</evidence>
<feature type="active site" evidence="3">
    <location>
        <position position="260"/>
    </location>
</feature>
<dbReference type="GO" id="GO:0016620">
    <property type="term" value="F:oxidoreductase activity, acting on the aldehyde or oxo group of donors, NAD or NADP as acceptor"/>
    <property type="evidence" value="ECO:0007669"/>
    <property type="project" value="InterPro"/>
</dbReference>
<evidence type="ECO:0000313" key="7">
    <source>
        <dbReference type="Proteomes" id="UP001162131"/>
    </source>
</evidence>
<dbReference type="Proteomes" id="UP001162131">
    <property type="component" value="Unassembled WGS sequence"/>
</dbReference>
<keyword evidence="7" id="KW-1185">Reference proteome</keyword>
<dbReference type="SUPFAM" id="SSF53720">
    <property type="entry name" value="ALDH-like"/>
    <property type="match status" value="1"/>
</dbReference>
<dbReference type="EMBL" id="CAJZBQ010000044">
    <property type="protein sequence ID" value="CAG9327521.1"/>
    <property type="molecule type" value="Genomic_DNA"/>
</dbReference>
<dbReference type="InterPro" id="IPR016160">
    <property type="entry name" value="Ald_DH_CS_CYS"/>
</dbReference>
<dbReference type="InterPro" id="IPR016163">
    <property type="entry name" value="Ald_DH_C"/>
</dbReference>
<dbReference type="FunFam" id="3.40.605.10:FF:000026">
    <property type="entry name" value="Aldehyde dehydrogenase, putative"/>
    <property type="match status" value="1"/>
</dbReference>
<dbReference type="PROSITE" id="PS00687">
    <property type="entry name" value="ALDEHYDE_DEHYDR_GLU"/>
    <property type="match status" value="1"/>
</dbReference>
<dbReference type="InterPro" id="IPR029510">
    <property type="entry name" value="Ald_DH_CS_GLU"/>
</dbReference>
<evidence type="ECO:0000256" key="4">
    <source>
        <dbReference type="RuleBase" id="RU003345"/>
    </source>
</evidence>
<name>A0AAU9JMG9_9CILI</name>
<proteinExistence type="inferred from homology"/>
<dbReference type="Gene3D" id="3.40.605.10">
    <property type="entry name" value="Aldehyde Dehydrogenase, Chain A, domain 1"/>
    <property type="match status" value="1"/>
</dbReference>
<dbReference type="PANTHER" id="PTHR11699">
    <property type="entry name" value="ALDEHYDE DEHYDROGENASE-RELATED"/>
    <property type="match status" value="1"/>
</dbReference>
<evidence type="ECO:0000256" key="3">
    <source>
        <dbReference type="PROSITE-ProRule" id="PRU10007"/>
    </source>
</evidence>
<comment type="similarity">
    <text evidence="1 4">Belongs to the aldehyde dehydrogenase family.</text>
</comment>
<dbReference type="Gene3D" id="3.40.309.10">
    <property type="entry name" value="Aldehyde Dehydrogenase, Chain A, domain 2"/>
    <property type="match status" value="1"/>
</dbReference>
<dbReference type="CDD" id="cd07091">
    <property type="entry name" value="ALDH_F1-2_Ald2-like"/>
    <property type="match status" value="1"/>
</dbReference>
<protein>
    <recommendedName>
        <fullName evidence="5">Aldehyde dehydrogenase domain-containing protein</fullName>
    </recommendedName>
</protein>
<dbReference type="Pfam" id="PF00171">
    <property type="entry name" value="Aldedh"/>
    <property type="match status" value="1"/>
</dbReference>
<evidence type="ECO:0000256" key="1">
    <source>
        <dbReference type="ARBA" id="ARBA00009986"/>
    </source>
</evidence>
<dbReference type="InterPro" id="IPR016162">
    <property type="entry name" value="Ald_DH_N"/>
</dbReference>
<feature type="domain" description="Aldehyde dehydrogenase" evidence="5">
    <location>
        <begin position="22"/>
        <end position="483"/>
    </location>
</feature>
<comment type="caution">
    <text evidence="6">The sequence shown here is derived from an EMBL/GenBank/DDBJ whole genome shotgun (WGS) entry which is preliminary data.</text>
</comment>
<evidence type="ECO:0000313" key="6">
    <source>
        <dbReference type="EMBL" id="CAG9327521.1"/>
    </source>
</evidence>
<organism evidence="6 7">
    <name type="scientific">Blepharisma stoltei</name>
    <dbReference type="NCBI Taxonomy" id="1481888"/>
    <lineage>
        <taxon>Eukaryota</taxon>
        <taxon>Sar</taxon>
        <taxon>Alveolata</taxon>
        <taxon>Ciliophora</taxon>
        <taxon>Postciliodesmatophora</taxon>
        <taxon>Heterotrichea</taxon>
        <taxon>Heterotrichida</taxon>
        <taxon>Blepharismidae</taxon>
        <taxon>Blepharisma</taxon>
    </lineage>
</organism>
<dbReference type="PROSITE" id="PS00070">
    <property type="entry name" value="ALDEHYDE_DEHYDR_CYS"/>
    <property type="match status" value="1"/>
</dbReference>
<evidence type="ECO:0000259" key="5">
    <source>
        <dbReference type="Pfam" id="PF00171"/>
    </source>
</evidence>
<accession>A0AAU9JMG9</accession>
<reference evidence="6" key="1">
    <citation type="submission" date="2021-09" db="EMBL/GenBank/DDBJ databases">
        <authorList>
            <consortium name="AG Swart"/>
            <person name="Singh M."/>
            <person name="Singh A."/>
            <person name="Seah K."/>
            <person name="Emmerich C."/>
        </authorList>
    </citation>
    <scope>NUCLEOTIDE SEQUENCE</scope>
    <source>
        <strain evidence="6">ATCC30299</strain>
    </source>
</reference>
<dbReference type="AlphaFoldDB" id="A0AAU9JMG9"/>
<dbReference type="InterPro" id="IPR015590">
    <property type="entry name" value="Aldehyde_DH_dom"/>
</dbReference>